<evidence type="ECO:0000313" key="1">
    <source>
        <dbReference type="EMBL" id="WHZ55947.1"/>
    </source>
</evidence>
<dbReference type="Proteomes" id="UP001226091">
    <property type="component" value="Chromosome"/>
</dbReference>
<reference evidence="2" key="1">
    <citation type="journal article" date="2025" name="Aquaculture">
        <title>Assessment of the bioflocculant production and safety properties of Metabacillus hrfriensis sp. nov. based on phenotypic and whole-genome sequencing analysis.</title>
        <authorList>
            <person name="Zhang R."/>
            <person name="Zhao Z."/>
            <person name="Luo L."/>
            <person name="Wang S."/>
            <person name="Guo K."/>
            <person name="Xu W."/>
        </authorList>
    </citation>
    <scope>NUCLEOTIDE SEQUENCE [LARGE SCALE GENOMIC DNA]</scope>
    <source>
        <strain evidence="2">CT-WN-B3</strain>
    </source>
</reference>
<protein>
    <submittedName>
        <fullName evidence="1">Uncharacterized protein</fullName>
    </submittedName>
</protein>
<accession>A0ACD4R652</accession>
<sequence>MGRIVEDKRIRRELKVDRLSKKTEIFLDEEIEEQEFVDQVSCFYKNGCYIYAIIPEYEEELFNSLSTNFISVKSIPLSRFFTWDTGHLGYVNDSKKQFIYEFYLRSTTMDYIVFSKVDVSEHLQKINKKNIDIYKIFERNRIPHITIAPDGQWLNLFEYE</sequence>
<name>A0ACD4R652_9BACI</name>
<gene>
    <name evidence="1" type="ORF">QLQ22_14630</name>
</gene>
<evidence type="ECO:0000313" key="2">
    <source>
        <dbReference type="Proteomes" id="UP001226091"/>
    </source>
</evidence>
<keyword evidence="2" id="KW-1185">Reference proteome</keyword>
<dbReference type="EMBL" id="CP126116">
    <property type="protein sequence ID" value="WHZ55947.1"/>
    <property type="molecule type" value="Genomic_DNA"/>
</dbReference>
<organism evidence="1 2">
    <name type="scientific">Metabacillus hrfriensis</name>
    <dbReference type="NCBI Taxonomy" id="3048891"/>
    <lineage>
        <taxon>Bacteria</taxon>
        <taxon>Bacillati</taxon>
        <taxon>Bacillota</taxon>
        <taxon>Bacilli</taxon>
        <taxon>Bacillales</taxon>
        <taxon>Bacillaceae</taxon>
        <taxon>Metabacillus</taxon>
    </lineage>
</organism>
<proteinExistence type="predicted"/>